<dbReference type="STRING" id="299467.A0A443S5E6"/>
<sequence>MFCSGLEYKAREDDIFVVTYPKSGTTWMQQICILLFADGELPTDVIEKSHDYRSPYLEFMGKEAIEKRPRPGIIKTHLPYEYVPKNPKAKYIYVMRNPKDACVSFYYYFKSLKNIFDGSFDDFLLCFLKGELPYNSYAEHIRSWWAHRKDENVLFMFYEEMIENIRNSVLKIASFIGDEYREKLDKNPEILDKILKNSEKSVMRETTGKSYEDKLRELTGFVDNATRFVRKGIVGDWRNVFSEEQNSLFEQWFRNEFQGTEIECLWDKVAEDIIE</sequence>
<keyword evidence="5" id="KW-1185">Reference proteome</keyword>
<accession>A0A443S5E6</accession>
<dbReference type="EMBL" id="NCKV01007911">
    <property type="protein sequence ID" value="RWS22788.1"/>
    <property type="molecule type" value="Genomic_DNA"/>
</dbReference>
<evidence type="ECO:0000313" key="5">
    <source>
        <dbReference type="Proteomes" id="UP000288716"/>
    </source>
</evidence>
<dbReference type="Gene3D" id="3.40.50.300">
    <property type="entry name" value="P-loop containing nucleotide triphosphate hydrolases"/>
    <property type="match status" value="1"/>
</dbReference>
<proteinExistence type="inferred from homology"/>
<dbReference type="Proteomes" id="UP000288716">
    <property type="component" value="Unassembled WGS sequence"/>
</dbReference>
<dbReference type="SUPFAM" id="SSF52540">
    <property type="entry name" value="P-loop containing nucleoside triphosphate hydrolases"/>
    <property type="match status" value="1"/>
</dbReference>
<keyword evidence="2 4" id="KW-0808">Transferase</keyword>
<name>A0A443S5E6_9ACAR</name>
<organism evidence="4 5">
    <name type="scientific">Leptotrombidium deliense</name>
    <dbReference type="NCBI Taxonomy" id="299467"/>
    <lineage>
        <taxon>Eukaryota</taxon>
        <taxon>Metazoa</taxon>
        <taxon>Ecdysozoa</taxon>
        <taxon>Arthropoda</taxon>
        <taxon>Chelicerata</taxon>
        <taxon>Arachnida</taxon>
        <taxon>Acari</taxon>
        <taxon>Acariformes</taxon>
        <taxon>Trombidiformes</taxon>
        <taxon>Prostigmata</taxon>
        <taxon>Anystina</taxon>
        <taxon>Parasitengona</taxon>
        <taxon>Trombiculoidea</taxon>
        <taxon>Trombiculidae</taxon>
        <taxon>Leptotrombidium</taxon>
    </lineage>
</organism>
<dbReference type="GO" id="GO:0008146">
    <property type="term" value="F:sulfotransferase activity"/>
    <property type="evidence" value="ECO:0007669"/>
    <property type="project" value="InterPro"/>
</dbReference>
<dbReference type="PANTHER" id="PTHR11783">
    <property type="entry name" value="SULFOTRANSFERASE SULT"/>
    <property type="match status" value="1"/>
</dbReference>
<evidence type="ECO:0000259" key="3">
    <source>
        <dbReference type="Pfam" id="PF00685"/>
    </source>
</evidence>
<comment type="similarity">
    <text evidence="1">Belongs to the sulfotransferase 1 family.</text>
</comment>
<dbReference type="AlphaFoldDB" id="A0A443S5E6"/>
<dbReference type="OrthoDB" id="205623at2759"/>
<protein>
    <submittedName>
        <fullName evidence="4">Sulfotransferase 1C2A-like protein</fullName>
    </submittedName>
</protein>
<evidence type="ECO:0000256" key="2">
    <source>
        <dbReference type="ARBA" id="ARBA00022679"/>
    </source>
</evidence>
<feature type="domain" description="Sulfotransferase" evidence="3">
    <location>
        <begin position="13"/>
        <end position="260"/>
    </location>
</feature>
<dbReference type="VEuPathDB" id="VectorBase:LDEU009252"/>
<dbReference type="InterPro" id="IPR000863">
    <property type="entry name" value="Sulfotransferase_dom"/>
</dbReference>
<reference evidence="4 5" key="1">
    <citation type="journal article" date="2018" name="Gigascience">
        <title>Genomes of trombidid mites reveal novel predicted allergens and laterally-transferred genes associated with secondary metabolism.</title>
        <authorList>
            <person name="Dong X."/>
            <person name="Chaisiri K."/>
            <person name="Xia D."/>
            <person name="Armstrong S.D."/>
            <person name="Fang Y."/>
            <person name="Donnelly M.J."/>
            <person name="Kadowaki T."/>
            <person name="McGarry J.W."/>
            <person name="Darby A.C."/>
            <person name="Makepeace B.L."/>
        </authorList>
    </citation>
    <scope>NUCLEOTIDE SEQUENCE [LARGE SCALE GENOMIC DNA]</scope>
    <source>
        <strain evidence="4">UoL-UT</strain>
    </source>
</reference>
<evidence type="ECO:0000256" key="1">
    <source>
        <dbReference type="ARBA" id="ARBA00005771"/>
    </source>
</evidence>
<dbReference type="InterPro" id="IPR027417">
    <property type="entry name" value="P-loop_NTPase"/>
</dbReference>
<evidence type="ECO:0000313" key="4">
    <source>
        <dbReference type="EMBL" id="RWS22788.1"/>
    </source>
</evidence>
<dbReference type="Pfam" id="PF00685">
    <property type="entry name" value="Sulfotransfer_1"/>
    <property type="match status" value="1"/>
</dbReference>
<gene>
    <name evidence="4" type="ORF">B4U80_05291</name>
</gene>
<comment type="caution">
    <text evidence="4">The sequence shown here is derived from an EMBL/GenBank/DDBJ whole genome shotgun (WGS) entry which is preliminary data.</text>
</comment>